<comment type="caution">
    <text evidence="1">The sequence shown here is derived from an EMBL/GenBank/DDBJ whole genome shotgun (WGS) entry which is preliminary data.</text>
</comment>
<gene>
    <name evidence="1" type="ORF">QUG98_09925</name>
</gene>
<organism evidence="1 2">
    <name type="scientific">Curtobacterium subtropicum</name>
    <dbReference type="NCBI Taxonomy" id="3055138"/>
    <lineage>
        <taxon>Bacteria</taxon>
        <taxon>Bacillati</taxon>
        <taxon>Actinomycetota</taxon>
        <taxon>Actinomycetes</taxon>
        <taxon>Micrococcales</taxon>
        <taxon>Microbacteriaceae</taxon>
        <taxon>Curtobacterium</taxon>
    </lineage>
</organism>
<dbReference type="EMBL" id="JAUCMM010000006">
    <property type="protein sequence ID" value="MDM7888769.1"/>
    <property type="molecule type" value="Genomic_DNA"/>
</dbReference>
<dbReference type="RefSeq" id="WP_289470371.1">
    <property type="nucleotide sequence ID" value="NZ_JAUCMM010000006.1"/>
</dbReference>
<name>A0ABT7THC4_9MICO</name>
<dbReference type="Proteomes" id="UP001235720">
    <property type="component" value="Unassembled WGS sequence"/>
</dbReference>
<proteinExistence type="predicted"/>
<accession>A0ABT7THC4</accession>
<reference evidence="1 2" key="1">
    <citation type="submission" date="2023-06" db="EMBL/GenBank/DDBJ databases">
        <authorList>
            <person name="Feng G."/>
            <person name="Li J."/>
            <person name="Zhu H."/>
        </authorList>
    </citation>
    <scope>NUCLEOTIDE SEQUENCE [LARGE SCALE GENOMIC DNA]</scope>
    <source>
        <strain evidence="1 2">RHCJP20</strain>
    </source>
</reference>
<protein>
    <submittedName>
        <fullName evidence="1">Uncharacterized protein</fullName>
    </submittedName>
</protein>
<evidence type="ECO:0000313" key="2">
    <source>
        <dbReference type="Proteomes" id="UP001235720"/>
    </source>
</evidence>
<sequence length="115" mass="12020">MPRELVILSRTAPELAVFVGAGADVAPDLRVRTLDGGAVTEIVDHRGLAVLSVQVPELVENPAEVARLAPWSSLSAPVWWTDAWAPWGEQGDVGVAIARAWASAGGAAIRVEDGS</sequence>
<keyword evidence="2" id="KW-1185">Reference proteome</keyword>
<evidence type="ECO:0000313" key="1">
    <source>
        <dbReference type="EMBL" id="MDM7888769.1"/>
    </source>
</evidence>